<dbReference type="InterPro" id="IPR005801">
    <property type="entry name" value="ADC_synthase"/>
</dbReference>
<dbReference type="RefSeq" id="WP_322856344.1">
    <property type="nucleotide sequence ID" value="NZ_JAYDCJ010000003.1"/>
</dbReference>
<dbReference type="EMBL" id="JAYDCJ010000003">
    <property type="protein sequence ID" value="MEA1081903.1"/>
    <property type="molecule type" value="Genomic_DNA"/>
</dbReference>
<keyword evidence="2" id="KW-0808">Transferase</keyword>
<organism evidence="2 3">
    <name type="scientific">Marinobacter qingdaonensis</name>
    <dbReference type="NCBI Taxonomy" id="3108486"/>
    <lineage>
        <taxon>Bacteria</taxon>
        <taxon>Pseudomonadati</taxon>
        <taxon>Pseudomonadota</taxon>
        <taxon>Gammaproteobacteria</taxon>
        <taxon>Pseudomonadales</taxon>
        <taxon>Marinobacteraceae</taxon>
        <taxon>Marinobacter</taxon>
    </lineage>
</organism>
<proteinExistence type="predicted"/>
<dbReference type="InterPro" id="IPR005802">
    <property type="entry name" value="ADC_synth_comp_1"/>
</dbReference>
<gene>
    <name evidence="2" type="primary">pabB</name>
    <name evidence="2" type="ORF">U5822_14605</name>
</gene>
<dbReference type="PRINTS" id="PR00095">
    <property type="entry name" value="ANTSNTHASEI"/>
</dbReference>
<evidence type="ECO:0000313" key="3">
    <source>
        <dbReference type="Proteomes" id="UP001305746"/>
    </source>
</evidence>
<comment type="caution">
    <text evidence="2">The sequence shown here is derived from an EMBL/GenBank/DDBJ whole genome shotgun (WGS) entry which is preliminary data.</text>
</comment>
<reference evidence="2 3" key="1">
    <citation type="submission" date="2023-12" db="EMBL/GenBank/DDBJ databases">
        <title>Marinobacter qingdaonensis sp. nov., isolated from the intertidal sediment of Qingdao, PR China.</title>
        <authorList>
            <person name="Li Y."/>
        </authorList>
    </citation>
    <scope>NUCLEOTIDE SEQUENCE [LARGE SCALE GENOMIC DNA]</scope>
    <source>
        <strain evidence="2 3">ASW11-75</strain>
    </source>
</reference>
<dbReference type="GO" id="GO:0046820">
    <property type="term" value="F:4-amino-4-deoxychorismate synthase activity"/>
    <property type="evidence" value="ECO:0007669"/>
    <property type="project" value="UniProtKB-EC"/>
</dbReference>
<dbReference type="InterPro" id="IPR015890">
    <property type="entry name" value="Chorismate_C"/>
</dbReference>
<feature type="domain" description="Chorismate-utilising enzyme C-terminal" evidence="1">
    <location>
        <begin position="183"/>
        <end position="436"/>
    </location>
</feature>
<sequence length="449" mass="49841">MTDVAAQPIDRDLFTRLQAHACQHDDFVYLGSTGTSGDTGEWSFFSALSTSSYELRDRDRAPQSVQNAVTELDELRQRYHFQGENAEIPAGGIVGFVSYELGYLKEKKLRALSGPLPTPVLQARLFLWMASYNRKTGEYFLRFHDQCPDAVRAKVEHWRDTPAAKVAPPWTMTAPFQATQPQSAFEASVQTVKDYIEAGDCYQANLSQEFSGRYQGDPWHAFEALTGTHPTPYSAFIRGSDFSILSISPERFLEIDDGVVKTSPIKGTRPRGRTEAEDQSFALELQDSEKDRAENLMIVDLLRNDLSVNAKPQSVRVDQLFALESYQNVHHLVSHIRAELREGVSPLKAFIDAFPGGSITGAPKLRAMEIIKELEPHARGPYCGSVFFYGLGGRLDSSIAIRTLVCTGDGVIRCCGGGGIVADSDPQAEYQETLTKVAPLMRFLQDLTI</sequence>
<dbReference type="InterPro" id="IPR019999">
    <property type="entry name" value="Anth_synth_I-like"/>
</dbReference>
<protein>
    <submittedName>
        <fullName evidence="2">Aminodeoxychorismate synthase component I</fullName>
        <ecNumber evidence="2">2.6.1.85</ecNumber>
    </submittedName>
</protein>
<name>A0ABU5P1F1_9GAMM</name>
<dbReference type="Proteomes" id="UP001305746">
    <property type="component" value="Unassembled WGS sequence"/>
</dbReference>
<evidence type="ECO:0000259" key="1">
    <source>
        <dbReference type="Pfam" id="PF00425"/>
    </source>
</evidence>
<dbReference type="PANTHER" id="PTHR11236:SF50">
    <property type="entry name" value="AMINODEOXYCHORISMATE SYNTHASE COMPONENT 1"/>
    <property type="match status" value="1"/>
</dbReference>
<dbReference type="Gene3D" id="3.60.120.10">
    <property type="entry name" value="Anthranilate synthase"/>
    <property type="match status" value="1"/>
</dbReference>
<dbReference type="NCBIfam" id="TIGR00553">
    <property type="entry name" value="pabB"/>
    <property type="match status" value="1"/>
</dbReference>
<evidence type="ECO:0000313" key="2">
    <source>
        <dbReference type="EMBL" id="MEA1081903.1"/>
    </source>
</evidence>
<dbReference type="EC" id="2.6.1.85" evidence="2"/>
<dbReference type="Pfam" id="PF00425">
    <property type="entry name" value="Chorismate_bind"/>
    <property type="match status" value="1"/>
</dbReference>
<accession>A0ABU5P1F1</accession>
<keyword evidence="3" id="KW-1185">Reference proteome</keyword>
<keyword evidence="2" id="KW-0032">Aminotransferase</keyword>
<dbReference type="PANTHER" id="PTHR11236">
    <property type="entry name" value="AMINOBENZOATE/ANTHRANILATE SYNTHASE"/>
    <property type="match status" value="1"/>
</dbReference>
<dbReference type="SUPFAM" id="SSF56322">
    <property type="entry name" value="ADC synthase"/>
    <property type="match status" value="1"/>
</dbReference>